<evidence type="ECO:0000256" key="1">
    <source>
        <dbReference type="SAM" id="Phobius"/>
    </source>
</evidence>
<reference evidence="3" key="1">
    <citation type="submission" date="2012-11" db="EMBL/GenBank/DDBJ databases">
        <authorList>
            <person name="Lucero-Rivera Y.E."/>
            <person name="Tovar-Ramirez D."/>
        </authorList>
    </citation>
    <scope>NUCLEOTIDE SEQUENCE [LARGE SCALE GENOMIC DNA]</scope>
    <source>
        <strain evidence="3">Araruama</strain>
    </source>
</reference>
<keyword evidence="1" id="KW-0812">Transmembrane</keyword>
<keyword evidence="1" id="KW-1133">Transmembrane helix</keyword>
<accession>A0A1V1P0J3</accession>
<keyword evidence="1" id="KW-0472">Membrane</keyword>
<sequence length="118" mass="13398">MESAFFTKTAYPVRILAQLLIFFATSYTTVFAIDIGIVAPLNTEYGKAMISGIDLYYRSTMVFHGMFIATSFPRFAWGMYLGHLKISSHSFLSPDRGEIFVDWGVSPRSLTIHFLKPR</sequence>
<dbReference type="AlphaFoldDB" id="A0A1V1P0J3"/>
<name>A0A1V1P0J3_9BACT</name>
<dbReference type="EMBL" id="ATBP01001010">
    <property type="protein sequence ID" value="ETR68275.1"/>
    <property type="molecule type" value="Genomic_DNA"/>
</dbReference>
<comment type="caution">
    <text evidence="2">The sequence shown here is derived from an EMBL/GenBank/DDBJ whole genome shotgun (WGS) entry which is preliminary data.</text>
</comment>
<evidence type="ECO:0000313" key="3">
    <source>
        <dbReference type="Proteomes" id="UP000189670"/>
    </source>
</evidence>
<feature type="transmembrane region" description="Helical" evidence="1">
    <location>
        <begin position="61"/>
        <end position="81"/>
    </location>
</feature>
<protein>
    <submittedName>
        <fullName evidence="2">Uncharacterized protein</fullName>
    </submittedName>
</protein>
<organism evidence="2 3">
    <name type="scientific">Candidatus Magnetoglobus multicellularis str. Araruama</name>
    <dbReference type="NCBI Taxonomy" id="890399"/>
    <lineage>
        <taxon>Bacteria</taxon>
        <taxon>Pseudomonadati</taxon>
        <taxon>Thermodesulfobacteriota</taxon>
        <taxon>Desulfobacteria</taxon>
        <taxon>Desulfobacterales</taxon>
        <taxon>Desulfobacteraceae</taxon>
        <taxon>Candidatus Magnetoglobus</taxon>
    </lineage>
</organism>
<proteinExistence type="predicted"/>
<evidence type="ECO:0000313" key="2">
    <source>
        <dbReference type="EMBL" id="ETR68275.1"/>
    </source>
</evidence>
<dbReference type="Proteomes" id="UP000189670">
    <property type="component" value="Unassembled WGS sequence"/>
</dbReference>
<feature type="transmembrane region" description="Helical" evidence="1">
    <location>
        <begin position="20"/>
        <end position="41"/>
    </location>
</feature>
<gene>
    <name evidence="2" type="ORF">OMM_10693</name>
</gene>